<proteinExistence type="predicted"/>
<accession>A0A291B9C6</accession>
<name>A0A291B9C6_9GAMM</name>
<gene>
    <name evidence="1" type="ORF">BTN50_1085</name>
</gene>
<protein>
    <submittedName>
        <fullName evidence="1">Mobile element protein</fullName>
    </submittedName>
</protein>
<sequence>MSRPHYIYISKRFQMVNTTLKTKIKGTIQHLTIDFTGLKVYGENE</sequence>
<organism evidence="1 2">
    <name type="scientific">Candidatus Enterovibrio altilux</name>
    <dbReference type="NCBI Taxonomy" id="1927128"/>
    <lineage>
        <taxon>Bacteria</taxon>
        <taxon>Pseudomonadati</taxon>
        <taxon>Pseudomonadota</taxon>
        <taxon>Gammaproteobacteria</taxon>
        <taxon>Vibrionales</taxon>
        <taxon>Vibrionaceae</taxon>
        <taxon>Enterovibrio</taxon>
    </lineage>
</organism>
<evidence type="ECO:0000313" key="2">
    <source>
        <dbReference type="Proteomes" id="UP000218160"/>
    </source>
</evidence>
<evidence type="ECO:0000313" key="1">
    <source>
        <dbReference type="EMBL" id="ATF09583.1"/>
    </source>
</evidence>
<dbReference type="KEGG" id="elux:BTN50_1085"/>
<dbReference type="Proteomes" id="UP000218160">
    <property type="component" value="Chromosome 1"/>
</dbReference>
<keyword evidence="2" id="KW-1185">Reference proteome</keyword>
<dbReference type="AlphaFoldDB" id="A0A291B9C6"/>
<reference evidence="2" key="1">
    <citation type="submission" date="2017-04" db="EMBL/GenBank/DDBJ databases">
        <title>Genome evolution of the luminous symbionts of deep sea anglerfish.</title>
        <authorList>
            <person name="Hendry T.A."/>
        </authorList>
    </citation>
    <scope>NUCLEOTIDE SEQUENCE [LARGE SCALE GENOMIC DNA]</scope>
</reference>
<dbReference type="EMBL" id="CP020660">
    <property type="protein sequence ID" value="ATF09583.1"/>
    <property type="molecule type" value="Genomic_DNA"/>
</dbReference>